<gene>
    <name evidence="2" type="ORF">DL89DRAFT_167107</name>
</gene>
<dbReference type="RefSeq" id="XP_040739324.1">
    <property type="nucleotide sequence ID" value="XM_040883739.1"/>
</dbReference>
<dbReference type="EMBL" id="MCFD01000074">
    <property type="protein sequence ID" value="ORX64673.1"/>
    <property type="molecule type" value="Genomic_DNA"/>
</dbReference>
<dbReference type="AlphaFoldDB" id="A0A1Y1VU05"/>
<sequence>MSTHGQHHIYASPAASQSSTHRIASLDMGTMHGNSSMDSICSVEMSREAISRTTFSRRPFSTEGQKQRRDYRLPKSLRPTSMFHLKLRYDMPWRASERPADLGARIECQCSDQDCATCGLDIADMWSNYERAVAARQGKVARGEALTAVIGFLLERKKERNCNSGFCAGVQFRLFLSALYLESGCCCRIAQERLC</sequence>
<feature type="region of interest" description="Disordered" evidence="1">
    <location>
        <begin position="52"/>
        <end position="72"/>
    </location>
</feature>
<organism evidence="2 3">
    <name type="scientific">Linderina pennispora</name>
    <dbReference type="NCBI Taxonomy" id="61395"/>
    <lineage>
        <taxon>Eukaryota</taxon>
        <taxon>Fungi</taxon>
        <taxon>Fungi incertae sedis</taxon>
        <taxon>Zoopagomycota</taxon>
        <taxon>Kickxellomycotina</taxon>
        <taxon>Kickxellomycetes</taxon>
        <taxon>Kickxellales</taxon>
        <taxon>Kickxellaceae</taxon>
        <taxon>Linderina</taxon>
    </lineage>
</organism>
<dbReference type="GeneID" id="63800387"/>
<protein>
    <submittedName>
        <fullName evidence="2">Uncharacterized protein</fullName>
    </submittedName>
</protein>
<comment type="caution">
    <text evidence="2">The sequence shown here is derived from an EMBL/GenBank/DDBJ whole genome shotgun (WGS) entry which is preliminary data.</text>
</comment>
<reference evidence="2 3" key="1">
    <citation type="submission" date="2016-07" db="EMBL/GenBank/DDBJ databases">
        <title>Pervasive Adenine N6-methylation of Active Genes in Fungi.</title>
        <authorList>
            <consortium name="DOE Joint Genome Institute"/>
            <person name="Mondo S.J."/>
            <person name="Dannebaum R.O."/>
            <person name="Kuo R.C."/>
            <person name="Labutti K."/>
            <person name="Haridas S."/>
            <person name="Kuo A."/>
            <person name="Salamov A."/>
            <person name="Ahrendt S.R."/>
            <person name="Lipzen A."/>
            <person name="Sullivan W."/>
            <person name="Andreopoulos W.B."/>
            <person name="Clum A."/>
            <person name="Lindquist E."/>
            <person name="Daum C."/>
            <person name="Ramamoorthy G.K."/>
            <person name="Gryganskyi A."/>
            <person name="Culley D."/>
            <person name="Magnuson J.K."/>
            <person name="James T.Y."/>
            <person name="O'Malley M.A."/>
            <person name="Stajich J.E."/>
            <person name="Spatafora J.W."/>
            <person name="Visel A."/>
            <person name="Grigoriev I.V."/>
        </authorList>
    </citation>
    <scope>NUCLEOTIDE SEQUENCE [LARGE SCALE GENOMIC DNA]</scope>
    <source>
        <strain evidence="2 3">ATCC 12442</strain>
    </source>
</reference>
<dbReference type="Proteomes" id="UP000193922">
    <property type="component" value="Unassembled WGS sequence"/>
</dbReference>
<dbReference type="OrthoDB" id="5600528at2759"/>
<name>A0A1Y1VU05_9FUNG</name>
<keyword evidence="3" id="KW-1185">Reference proteome</keyword>
<proteinExistence type="predicted"/>
<accession>A0A1Y1VU05</accession>
<evidence type="ECO:0000313" key="2">
    <source>
        <dbReference type="EMBL" id="ORX64673.1"/>
    </source>
</evidence>
<evidence type="ECO:0000313" key="3">
    <source>
        <dbReference type="Proteomes" id="UP000193922"/>
    </source>
</evidence>
<evidence type="ECO:0000256" key="1">
    <source>
        <dbReference type="SAM" id="MobiDB-lite"/>
    </source>
</evidence>